<keyword evidence="1" id="KW-1133">Transmembrane helix</keyword>
<gene>
    <name evidence="2" type="ORF">HF526_16120</name>
</gene>
<feature type="transmembrane region" description="Helical" evidence="1">
    <location>
        <begin position="261"/>
        <end position="281"/>
    </location>
</feature>
<evidence type="ECO:0000256" key="1">
    <source>
        <dbReference type="SAM" id="Phobius"/>
    </source>
</evidence>
<feature type="transmembrane region" description="Helical" evidence="1">
    <location>
        <begin position="222"/>
        <end position="249"/>
    </location>
</feature>
<feature type="transmembrane region" description="Helical" evidence="1">
    <location>
        <begin position="21"/>
        <end position="39"/>
    </location>
</feature>
<feature type="transmembrane region" description="Helical" evidence="1">
    <location>
        <begin position="51"/>
        <end position="73"/>
    </location>
</feature>
<evidence type="ECO:0008006" key="4">
    <source>
        <dbReference type="Google" id="ProtNLM"/>
    </source>
</evidence>
<evidence type="ECO:0000313" key="2">
    <source>
        <dbReference type="EMBL" id="NMH98820.1"/>
    </source>
</evidence>
<feature type="transmembrane region" description="Helical" evidence="1">
    <location>
        <begin position="80"/>
        <end position="100"/>
    </location>
</feature>
<feature type="transmembrane region" description="Helical" evidence="1">
    <location>
        <begin position="293"/>
        <end position="309"/>
    </location>
</feature>
<dbReference type="RefSeq" id="WP_169382263.1">
    <property type="nucleotide sequence ID" value="NZ_JAAXLA010000027.1"/>
</dbReference>
<name>A0ABX1SCL1_9PSEU</name>
<sequence length="351" mass="38020">MVAVRRLRPIRIAGGGRNLELFAVAGIATVLVTRGYLALAHYPQIGGGALHIAHVVWGGLLMLCALLLALLYMGSGVRTWAALIGGIGFGLFVDEVGKFVTSRTDYFYRPAAAIIYLVFALLVILARRTRSHRPLQAAERYANAAYAAVGGLTTGLTAEERRSALELVQRDDPAESPAIAAALTRLLRALPEREMRRRPAHRIVADRLSAAAEWLLRRRWMVVTMITMFVLLALLRLLAGIAVGLALAVGGTLDFGPEQGAVMASLLSGAASAVLAVVGAVRLRRHRLQAFELFRVAILVDILFTQVFAFTSDQFGALVGLTFDLLVLAVVTYELDRLRMQRTSVEPVPGT</sequence>
<keyword evidence="3" id="KW-1185">Reference proteome</keyword>
<feature type="transmembrane region" description="Helical" evidence="1">
    <location>
        <begin position="315"/>
        <end position="333"/>
    </location>
</feature>
<reference evidence="2 3" key="1">
    <citation type="submission" date="2020-04" db="EMBL/GenBank/DDBJ databases">
        <authorList>
            <person name="Klaysubun C."/>
            <person name="Duangmal K."/>
            <person name="Lipun K."/>
        </authorList>
    </citation>
    <scope>NUCLEOTIDE SEQUENCE [LARGE SCALE GENOMIC DNA]</scope>
    <source>
        <strain evidence="2 3">K10HN5</strain>
    </source>
</reference>
<keyword evidence="1" id="KW-0472">Membrane</keyword>
<keyword evidence="1" id="KW-0812">Transmembrane</keyword>
<accession>A0ABX1SCL1</accession>
<protein>
    <recommendedName>
        <fullName evidence="4">FUSC family protein</fullName>
    </recommendedName>
</protein>
<evidence type="ECO:0000313" key="3">
    <source>
        <dbReference type="Proteomes" id="UP000820669"/>
    </source>
</evidence>
<organism evidence="2 3">
    <name type="scientific">Pseudonocardia acidicola</name>
    <dbReference type="NCBI Taxonomy" id="2724939"/>
    <lineage>
        <taxon>Bacteria</taxon>
        <taxon>Bacillati</taxon>
        <taxon>Actinomycetota</taxon>
        <taxon>Actinomycetes</taxon>
        <taxon>Pseudonocardiales</taxon>
        <taxon>Pseudonocardiaceae</taxon>
        <taxon>Pseudonocardia</taxon>
    </lineage>
</organism>
<feature type="transmembrane region" description="Helical" evidence="1">
    <location>
        <begin position="106"/>
        <end position="126"/>
    </location>
</feature>
<proteinExistence type="predicted"/>
<dbReference type="Proteomes" id="UP000820669">
    <property type="component" value="Unassembled WGS sequence"/>
</dbReference>
<comment type="caution">
    <text evidence="2">The sequence shown here is derived from an EMBL/GenBank/DDBJ whole genome shotgun (WGS) entry which is preliminary data.</text>
</comment>
<dbReference type="EMBL" id="JAAXLA010000027">
    <property type="protein sequence ID" value="NMH98820.1"/>
    <property type="molecule type" value="Genomic_DNA"/>
</dbReference>